<dbReference type="PANTHER" id="PTHR14344:SF3">
    <property type="entry name" value="WD REPEAT-CONTAINING PROTEIN 6"/>
    <property type="match status" value="1"/>
</dbReference>
<dbReference type="PANTHER" id="PTHR14344">
    <property type="entry name" value="WD REPEAT PROTEIN"/>
    <property type="match status" value="1"/>
</dbReference>
<evidence type="ECO:0000256" key="5">
    <source>
        <dbReference type="ARBA" id="ARBA00022737"/>
    </source>
</evidence>
<dbReference type="SMART" id="SM00320">
    <property type="entry name" value="WD40"/>
    <property type="match status" value="7"/>
</dbReference>
<name>A0A9P8CR61_9HYPO</name>
<dbReference type="GeneID" id="70297267"/>
<evidence type="ECO:0000313" key="8">
    <source>
        <dbReference type="EMBL" id="KAG9255972.1"/>
    </source>
</evidence>
<reference evidence="8" key="1">
    <citation type="journal article" date="2021" name="IMA Fungus">
        <title>Genomic characterization of three marine fungi, including Emericellopsis atlantica sp. nov. with signatures of a generalist lifestyle and marine biomass degradation.</title>
        <authorList>
            <person name="Hagestad O.C."/>
            <person name="Hou L."/>
            <person name="Andersen J.H."/>
            <person name="Hansen E.H."/>
            <person name="Altermark B."/>
            <person name="Li C."/>
            <person name="Kuhnert E."/>
            <person name="Cox R.J."/>
            <person name="Crous P.W."/>
            <person name="Spatafora J.W."/>
            <person name="Lail K."/>
            <person name="Amirebrahimi M."/>
            <person name="Lipzen A."/>
            <person name="Pangilinan J."/>
            <person name="Andreopoulos W."/>
            <person name="Hayes R.D."/>
            <person name="Ng V."/>
            <person name="Grigoriev I.V."/>
            <person name="Jackson S.A."/>
            <person name="Sutton T.D.S."/>
            <person name="Dobson A.D.W."/>
            <person name="Rama T."/>
        </authorList>
    </citation>
    <scope>NUCLEOTIDE SEQUENCE</scope>
    <source>
        <strain evidence="8">TS7</strain>
    </source>
</reference>
<evidence type="ECO:0000256" key="3">
    <source>
        <dbReference type="ARBA" id="ARBA00022574"/>
    </source>
</evidence>
<dbReference type="InterPro" id="IPR019775">
    <property type="entry name" value="WD40_repeat_CS"/>
</dbReference>
<protein>
    <submittedName>
        <fullName evidence="8">WD40-repeat-containing domain protein</fullName>
    </submittedName>
</protein>
<feature type="repeat" description="WD" evidence="7">
    <location>
        <begin position="917"/>
        <end position="940"/>
    </location>
</feature>
<dbReference type="PROSITE" id="PS00678">
    <property type="entry name" value="WD_REPEATS_1"/>
    <property type="match status" value="1"/>
</dbReference>
<dbReference type="InterPro" id="IPR036322">
    <property type="entry name" value="WD40_repeat_dom_sf"/>
</dbReference>
<evidence type="ECO:0000256" key="1">
    <source>
        <dbReference type="ARBA" id="ARBA00004496"/>
    </source>
</evidence>
<keyword evidence="5" id="KW-0677">Repeat</keyword>
<dbReference type="PROSITE" id="PS50294">
    <property type="entry name" value="WD_REPEATS_REGION"/>
    <property type="match status" value="1"/>
</dbReference>
<dbReference type="Gene3D" id="2.130.10.10">
    <property type="entry name" value="YVTN repeat-like/Quinoprotein amine dehydrogenase"/>
    <property type="match status" value="4"/>
</dbReference>
<dbReference type="Pfam" id="PF00400">
    <property type="entry name" value="WD40"/>
    <property type="match status" value="2"/>
</dbReference>
<evidence type="ECO:0000256" key="6">
    <source>
        <dbReference type="ARBA" id="ARBA00038255"/>
    </source>
</evidence>
<keyword evidence="9" id="KW-1185">Reference proteome</keyword>
<gene>
    <name evidence="8" type="ORF">F5Z01DRAFT_698750</name>
</gene>
<comment type="caution">
    <text evidence="8">The sequence shown here is derived from an EMBL/GenBank/DDBJ whole genome shotgun (WGS) entry which is preliminary data.</text>
</comment>
<evidence type="ECO:0000313" key="9">
    <source>
        <dbReference type="Proteomes" id="UP000887229"/>
    </source>
</evidence>
<dbReference type="PROSITE" id="PS50082">
    <property type="entry name" value="WD_REPEATS_2"/>
    <property type="match status" value="2"/>
</dbReference>
<keyword evidence="3 7" id="KW-0853">WD repeat</keyword>
<keyword evidence="2" id="KW-0963">Cytoplasm</keyword>
<dbReference type="InterPro" id="IPR015943">
    <property type="entry name" value="WD40/YVTN_repeat-like_dom_sf"/>
</dbReference>
<dbReference type="OrthoDB" id="5594999at2759"/>
<dbReference type="GO" id="GO:0005737">
    <property type="term" value="C:cytoplasm"/>
    <property type="evidence" value="ECO:0007669"/>
    <property type="project" value="UniProtKB-SubCell"/>
</dbReference>
<evidence type="ECO:0000256" key="2">
    <source>
        <dbReference type="ARBA" id="ARBA00022490"/>
    </source>
</evidence>
<feature type="repeat" description="WD" evidence="7">
    <location>
        <begin position="355"/>
        <end position="404"/>
    </location>
</feature>
<evidence type="ECO:0000256" key="4">
    <source>
        <dbReference type="ARBA" id="ARBA00022694"/>
    </source>
</evidence>
<comment type="subcellular location">
    <subcellularLocation>
        <location evidence="1">Cytoplasm</location>
    </subcellularLocation>
</comment>
<accession>A0A9P8CR61</accession>
<dbReference type="EMBL" id="MU251249">
    <property type="protein sequence ID" value="KAG9255972.1"/>
    <property type="molecule type" value="Genomic_DNA"/>
</dbReference>
<dbReference type="InterPro" id="IPR051973">
    <property type="entry name" value="tRNA_Anticodon_Mtase-Reg"/>
</dbReference>
<dbReference type="AlphaFoldDB" id="A0A9P8CR61"/>
<evidence type="ECO:0000256" key="7">
    <source>
        <dbReference type="PROSITE-ProRule" id="PRU00221"/>
    </source>
</evidence>
<comment type="similarity">
    <text evidence="6">Belongs to the WD repeat WDR6 family.</text>
</comment>
<dbReference type="InterPro" id="IPR001680">
    <property type="entry name" value="WD40_rpt"/>
</dbReference>
<proteinExistence type="inferred from homology"/>
<dbReference type="RefSeq" id="XP_046119896.1">
    <property type="nucleotide sequence ID" value="XM_046266364.1"/>
</dbReference>
<keyword evidence="4" id="KW-0819">tRNA processing</keyword>
<dbReference type="SUPFAM" id="SSF50978">
    <property type="entry name" value="WD40 repeat-like"/>
    <property type="match status" value="3"/>
</dbReference>
<dbReference type="Proteomes" id="UP000887229">
    <property type="component" value="Unassembled WGS sequence"/>
</dbReference>
<organism evidence="8 9">
    <name type="scientific">Emericellopsis atlantica</name>
    <dbReference type="NCBI Taxonomy" id="2614577"/>
    <lineage>
        <taxon>Eukaryota</taxon>
        <taxon>Fungi</taxon>
        <taxon>Dikarya</taxon>
        <taxon>Ascomycota</taxon>
        <taxon>Pezizomycotina</taxon>
        <taxon>Sordariomycetes</taxon>
        <taxon>Hypocreomycetidae</taxon>
        <taxon>Hypocreales</taxon>
        <taxon>Bionectriaceae</taxon>
        <taxon>Emericellopsis</taxon>
    </lineage>
</organism>
<sequence length="1254" mass="136787">MSLNSSLPLLTSHPQEEIGCTERPRIDWTNSNVDWVTSGAHGQRLCIDDVSYWLLAPRKFNQCKTTAEGDVLSCPAYDVPPGFDALENNEYDVNVRDVVEGSINTWVHNGRRNGGPIPDINTEAMDAIVERSLRAPGFFRIPVCDMAEVRDNWEKAYNAQSAPTREFTQVPVTSLAFCQTHGGRKLVLSGEDTEVRVYDAESSALLCRVPVFHEQPVHGLSISDGKVLAWGAKHVAAFEIRGVEEGIRPRVVKALAPDWIYDGRWNPFNTSSAVLVTAHNEVVSLIVALDEGKMGCTEVVSPARPNLYSAELAWLDEHTVLVAAGTAFGEILIWKYYTQKDASDSSSSYEMLFVLTGHEGSIYGVSIAPEAIDIHGESVRLLASCSDDRTVRVWDITERAANKKTYDSGHFNKARETGFTDYLAADSQPVMDAVPPVSMAMGHLSRIWGVEFGAGPSTDMAIYTFGEDATTNKWQLVIHPPASPDDVDAGKALTGRLHLVKTYSYHDGKHLWSHTVLREQQRTLIATGGGDSRITLINDERRSQLEADSHDDSSTKLDVRDICPVDSVVLPPSKKPEVLGRFDFIAPGQILMTTSTGRLLLGHLGSSRRAWERIELEASVQEDLKGCYVLKCASPGKAVLGTTGGNVYLYNGKAGTIAHVTHVKGKITDIYCLSQPGQMSQIEILVHVFGDVQPQYLVLDHETGNILDAVDLSGLDYRFVTTSATKIGDYLLMGSRSGWLSVMSRRGPGYSRVLEFPCPNRDAITSVVPLPRRAGEKAPGTEFYILLTTRDGKYRIYEFTHAPDASSPSLALCHEAWLPFGPMIEGACFTADATPELLIYGFRSKHFVVWNETRREECLSVDCGGAHRTFSFQPGALATDPLRCAFTKASRLSLYAQQASHARHLKSRGTHGREIRALSSNGRYLATGAEDTSIRIWDYRGLQGDMQCLASMKTHVTGIQSVKWLGDNYLLSSAANEELFVWRVSPLKTASTTYPVLGVICEAIFDDKTAVGDLRILDVDGGVVQQDGEEEALVLSLVLSNSTFRTYRYTRPTGFQLLAKGAYTGACLTQVRQLGRLGVEGGESALVVTAATDGHLVLWRAIAQEGEAADSSALVYTLAASLRLHQSSIKCLDMVALSDAEAVIVTGGDDNGLGITTLARRGGELAFSSRGIVPSAHAAAINGVIAARKQDGVVVVSVSNDQRVKTWWIRQHDRAVAKTGDVYSGVADAGDVEFLDEEAGQFVVGGVGLEIWHV</sequence>
<dbReference type="GO" id="GO:0030488">
    <property type="term" value="P:tRNA methylation"/>
    <property type="evidence" value="ECO:0007669"/>
    <property type="project" value="TreeGrafter"/>
</dbReference>